<feature type="region of interest" description="Disordered" evidence="1">
    <location>
        <begin position="1"/>
        <end position="118"/>
    </location>
</feature>
<dbReference type="InterPro" id="IPR014747">
    <property type="entry name" value="Bac_photo_RC_H_C"/>
</dbReference>
<accession>A0ABT2HXX6</accession>
<dbReference type="SUPFAM" id="SSF50346">
    <property type="entry name" value="PRC-barrel domain"/>
    <property type="match status" value="1"/>
</dbReference>
<dbReference type="InterPro" id="IPR027275">
    <property type="entry name" value="PRC-brl_dom"/>
</dbReference>
<comment type="caution">
    <text evidence="3">The sequence shown here is derived from an EMBL/GenBank/DDBJ whole genome shotgun (WGS) entry which is preliminary data.</text>
</comment>
<dbReference type="Proteomes" id="UP001525379">
    <property type="component" value="Unassembled WGS sequence"/>
</dbReference>
<dbReference type="Gene3D" id="3.90.50.10">
    <property type="entry name" value="Photosynthetic Reaction Center, subunit H, domain 2"/>
    <property type="match status" value="1"/>
</dbReference>
<evidence type="ECO:0000313" key="3">
    <source>
        <dbReference type="EMBL" id="MCT2043168.1"/>
    </source>
</evidence>
<evidence type="ECO:0000256" key="1">
    <source>
        <dbReference type="SAM" id="MobiDB-lite"/>
    </source>
</evidence>
<feature type="compositionally biased region" description="Basic and acidic residues" evidence="1">
    <location>
        <begin position="1"/>
        <end position="14"/>
    </location>
</feature>
<dbReference type="InterPro" id="IPR011033">
    <property type="entry name" value="PRC_barrel-like_sf"/>
</dbReference>
<proteinExistence type="predicted"/>
<feature type="compositionally biased region" description="Acidic residues" evidence="1">
    <location>
        <begin position="278"/>
        <end position="288"/>
    </location>
</feature>
<feature type="region of interest" description="Disordered" evidence="1">
    <location>
        <begin position="223"/>
        <end position="333"/>
    </location>
</feature>
<reference evidence="3 4" key="1">
    <citation type="submission" date="2022-04" db="EMBL/GenBank/DDBJ databases">
        <title>Human microbiome associated bacterial genomes.</title>
        <authorList>
            <person name="Sandstrom S."/>
            <person name="Salamzade R."/>
            <person name="Kalan L.R."/>
        </authorList>
    </citation>
    <scope>NUCLEOTIDE SEQUENCE [LARGE SCALE GENOMIC DNA]</scope>
    <source>
        <strain evidence="4">p3-SID1799</strain>
    </source>
</reference>
<dbReference type="Pfam" id="PF05239">
    <property type="entry name" value="PRC"/>
    <property type="match status" value="1"/>
</dbReference>
<sequence>MNESNDERDVHDVDAAANTLPGEQAAAHEAELDNTAQLAEPIVIEDDATAAEGTDNADSTDVSNEIPGERADDGTIYNSDDIPEAAETGQDVSDDDLIPSAPTPVVDEAAPEDDPEARLREERLTRLFESAVYGPGDERAGKVGQVYIDDQSQEPNWVTVKMGLFGTKEYFLPLDEAVLDGKRLIVPYSKETITSAPSTEIDQNLSPAEEDVLYNYYEVPGRMTNPAEVQGDATPDETDTEDTANSVEEAEAVEAPNAEAKTEVPSVHDPVDASGLFADDEDLEDEDNAASKVPEQEHDAEAEAEDAEKDAEAKPAIDSDVVDLNAFRRPSEA</sequence>
<protein>
    <submittedName>
        <fullName evidence="3">PRC-barrel domain-containing protein</fullName>
    </submittedName>
</protein>
<feature type="compositionally biased region" description="Acidic residues" evidence="1">
    <location>
        <begin position="234"/>
        <end position="252"/>
    </location>
</feature>
<keyword evidence="4" id="KW-1185">Reference proteome</keyword>
<evidence type="ECO:0000313" key="4">
    <source>
        <dbReference type="Proteomes" id="UP001525379"/>
    </source>
</evidence>
<name>A0ABT2HXX6_9MICO</name>
<organism evidence="3 4">
    <name type="scientific">Pseudoclavibacter albus</name>
    <dbReference type="NCBI Taxonomy" id="272241"/>
    <lineage>
        <taxon>Bacteria</taxon>
        <taxon>Bacillati</taxon>
        <taxon>Actinomycetota</taxon>
        <taxon>Actinomycetes</taxon>
        <taxon>Micrococcales</taxon>
        <taxon>Microbacteriaceae</taxon>
        <taxon>Pseudoclavibacter</taxon>
    </lineage>
</organism>
<dbReference type="RefSeq" id="WP_260104419.1">
    <property type="nucleotide sequence ID" value="NZ_JALXSQ010000028.1"/>
</dbReference>
<dbReference type="EMBL" id="JALXSQ010000028">
    <property type="protein sequence ID" value="MCT2043168.1"/>
    <property type="molecule type" value="Genomic_DNA"/>
</dbReference>
<feature type="domain" description="PRC-barrel" evidence="2">
    <location>
        <begin position="121"/>
        <end position="192"/>
    </location>
</feature>
<evidence type="ECO:0000259" key="2">
    <source>
        <dbReference type="Pfam" id="PF05239"/>
    </source>
</evidence>
<gene>
    <name evidence="3" type="ORF">M3D15_07470</name>
</gene>